<dbReference type="InterPro" id="IPR001314">
    <property type="entry name" value="Peptidase_S1A"/>
</dbReference>
<dbReference type="PROSITE" id="PS00135">
    <property type="entry name" value="TRYPSIN_SER"/>
    <property type="match status" value="1"/>
</dbReference>
<dbReference type="Proteomes" id="UP000494165">
    <property type="component" value="Unassembled WGS sequence"/>
</dbReference>
<evidence type="ECO:0000256" key="4">
    <source>
        <dbReference type="ARBA" id="ARBA00022801"/>
    </source>
</evidence>
<protein>
    <recommendedName>
        <fullName evidence="8">Peptidase S1 domain-containing protein</fullName>
    </recommendedName>
</protein>
<dbReference type="EMBL" id="CADEPI010000289">
    <property type="protein sequence ID" value="CAB3382970.1"/>
    <property type="molecule type" value="Genomic_DNA"/>
</dbReference>
<evidence type="ECO:0000256" key="5">
    <source>
        <dbReference type="ARBA" id="ARBA00022825"/>
    </source>
</evidence>
<dbReference type="PANTHER" id="PTHR24252:SF7">
    <property type="entry name" value="HYALIN"/>
    <property type="match status" value="1"/>
</dbReference>
<dbReference type="InterPro" id="IPR033116">
    <property type="entry name" value="TRYPSIN_SER"/>
</dbReference>
<dbReference type="InterPro" id="IPR043504">
    <property type="entry name" value="Peptidase_S1_PA_chymotrypsin"/>
</dbReference>
<dbReference type="OrthoDB" id="10059102at2759"/>
<dbReference type="CDD" id="cd00190">
    <property type="entry name" value="Tryp_SPc"/>
    <property type="match status" value="1"/>
</dbReference>
<dbReference type="GO" id="GO:0005576">
    <property type="term" value="C:extracellular region"/>
    <property type="evidence" value="ECO:0007669"/>
    <property type="project" value="UniProtKB-SubCell"/>
</dbReference>
<dbReference type="PROSITE" id="PS00134">
    <property type="entry name" value="TRYPSIN_HIS"/>
    <property type="match status" value="1"/>
</dbReference>
<dbReference type="InterPro" id="IPR001254">
    <property type="entry name" value="Trypsin_dom"/>
</dbReference>
<evidence type="ECO:0000313" key="10">
    <source>
        <dbReference type="Proteomes" id="UP000494165"/>
    </source>
</evidence>
<evidence type="ECO:0000259" key="8">
    <source>
        <dbReference type="PROSITE" id="PS50240"/>
    </source>
</evidence>
<dbReference type="InterPro" id="IPR018114">
    <property type="entry name" value="TRYPSIN_HIS"/>
</dbReference>
<dbReference type="Gene3D" id="2.40.10.10">
    <property type="entry name" value="Trypsin-like serine proteases"/>
    <property type="match status" value="1"/>
</dbReference>
<dbReference type="GO" id="GO:0016485">
    <property type="term" value="P:protein processing"/>
    <property type="evidence" value="ECO:0007669"/>
    <property type="project" value="UniProtKB-ARBA"/>
</dbReference>
<evidence type="ECO:0000256" key="3">
    <source>
        <dbReference type="ARBA" id="ARBA00022670"/>
    </source>
</evidence>
<gene>
    <name evidence="9" type="ORF">CLODIP_2_CD10353</name>
</gene>
<evidence type="ECO:0000313" key="9">
    <source>
        <dbReference type="EMBL" id="CAB3382970.1"/>
    </source>
</evidence>
<keyword evidence="4 7" id="KW-0378">Hydrolase</keyword>
<organism evidence="9 10">
    <name type="scientific">Cloeon dipterum</name>
    <dbReference type="NCBI Taxonomy" id="197152"/>
    <lineage>
        <taxon>Eukaryota</taxon>
        <taxon>Metazoa</taxon>
        <taxon>Ecdysozoa</taxon>
        <taxon>Arthropoda</taxon>
        <taxon>Hexapoda</taxon>
        <taxon>Insecta</taxon>
        <taxon>Pterygota</taxon>
        <taxon>Palaeoptera</taxon>
        <taxon>Ephemeroptera</taxon>
        <taxon>Pisciforma</taxon>
        <taxon>Baetidae</taxon>
        <taxon>Cloeon</taxon>
    </lineage>
</organism>
<dbReference type="GO" id="GO:0004252">
    <property type="term" value="F:serine-type endopeptidase activity"/>
    <property type="evidence" value="ECO:0007669"/>
    <property type="project" value="InterPro"/>
</dbReference>
<dbReference type="PANTHER" id="PTHR24252">
    <property type="entry name" value="ACROSIN-RELATED"/>
    <property type="match status" value="1"/>
</dbReference>
<feature type="domain" description="Peptidase S1" evidence="8">
    <location>
        <begin position="59"/>
        <end position="284"/>
    </location>
</feature>
<comment type="subcellular location">
    <subcellularLocation>
        <location evidence="1">Secreted</location>
    </subcellularLocation>
</comment>
<keyword evidence="2" id="KW-0964">Secreted</keyword>
<dbReference type="Pfam" id="PF00089">
    <property type="entry name" value="Trypsin"/>
    <property type="match status" value="1"/>
</dbReference>
<reference evidence="9 10" key="1">
    <citation type="submission" date="2020-04" db="EMBL/GenBank/DDBJ databases">
        <authorList>
            <person name="Alioto T."/>
            <person name="Alioto T."/>
            <person name="Gomez Garrido J."/>
        </authorList>
    </citation>
    <scope>NUCLEOTIDE SEQUENCE [LARGE SCALE GENOMIC DNA]</scope>
</reference>
<evidence type="ECO:0000256" key="6">
    <source>
        <dbReference type="ARBA" id="ARBA00023157"/>
    </source>
</evidence>
<keyword evidence="3 7" id="KW-0645">Protease</keyword>
<evidence type="ECO:0000256" key="2">
    <source>
        <dbReference type="ARBA" id="ARBA00022525"/>
    </source>
</evidence>
<dbReference type="AlphaFoldDB" id="A0A8S1DQK0"/>
<sequence>MWKSALIMSDRHNIKGGENLDSALNMNAKLVIVLACATLALGGVRKLTGPQLFRTTGKIVGGSPAAAGEIPWQVSLQYTDGFPFCGGFIISEEWIVTAAHCSDQVPSQVRVIVGTLENANPGQTLDVAEIVSNPAYNPSTSSGDIAVWRVDSPIVWNSDTQPATLASSTPSTGTLTTVSGWGTTSFGGSASDVLLKVDVPIFDYAECDSIYSIYGGVPADQICAGVPEGGVDSCQGDSGGPLFLAGGGDVVGVVSWGNGCAFAGFPGVYTDVWSNRDFISSTTGV</sequence>
<dbReference type="PROSITE" id="PS50240">
    <property type="entry name" value="TRYPSIN_DOM"/>
    <property type="match status" value="1"/>
</dbReference>
<keyword evidence="5 7" id="KW-0720">Serine protease</keyword>
<dbReference type="SMART" id="SM00020">
    <property type="entry name" value="Tryp_SPc"/>
    <property type="match status" value="1"/>
</dbReference>
<evidence type="ECO:0000256" key="1">
    <source>
        <dbReference type="ARBA" id="ARBA00004613"/>
    </source>
</evidence>
<accession>A0A8S1DQK0</accession>
<name>A0A8S1DQK0_9INSE</name>
<dbReference type="InterPro" id="IPR009003">
    <property type="entry name" value="Peptidase_S1_PA"/>
</dbReference>
<dbReference type="PRINTS" id="PR00722">
    <property type="entry name" value="CHYMOTRYPSIN"/>
</dbReference>
<dbReference type="FunFam" id="2.40.10.10:FF:000047">
    <property type="entry name" value="Trypsin eta"/>
    <property type="match status" value="1"/>
</dbReference>
<evidence type="ECO:0000256" key="7">
    <source>
        <dbReference type="RuleBase" id="RU363034"/>
    </source>
</evidence>
<keyword evidence="10" id="KW-1185">Reference proteome</keyword>
<comment type="caution">
    <text evidence="9">The sequence shown here is derived from an EMBL/GenBank/DDBJ whole genome shotgun (WGS) entry which is preliminary data.</text>
</comment>
<dbReference type="SUPFAM" id="SSF50494">
    <property type="entry name" value="Trypsin-like serine proteases"/>
    <property type="match status" value="1"/>
</dbReference>
<proteinExistence type="predicted"/>
<keyword evidence="6" id="KW-1015">Disulfide bond</keyword>